<comment type="caution">
    <text evidence="1">The sequence shown here is derived from an EMBL/GenBank/DDBJ whole genome shotgun (WGS) entry which is preliminary data.</text>
</comment>
<name>A0A7W8AFY3_9ACTN</name>
<proteinExistence type="predicted"/>
<protein>
    <submittedName>
        <fullName evidence="1">Uncharacterized protein</fullName>
    </submittedName>
</protein>
<dbReference type="EMBL" id="JACHIN010000023">
    <property type="protein sequence ID" value="MBB5084425.1"/>
    <property type="molecule type" value="Genomic_DNA"/>
</dbReference>
<evidence type="ECO:0000313" key="2">
    <source>
        <dbReference type="Proteomes" id="UP000568380"/>
    </source>
</evidence>
<keyword evidence="2" id="KW-1185">Reference proteome</keyword>
<dbReference type="Proteomes" id="UP000568380">
    <property type="component" value="Unassembled WGS sequence"/>
</dbReference>
<gene>
    <name evidence="1" type="ORF">HNR40_009934</name>
</gene>
<evidence type="ECO:0000313" key="1">
    <source>
        <dbReference type="EMBL" id="MBB5084425.1"/>
    </source>
</evidence>
<organism evidence="1 2">
    <name type="scientific">Nonomuraea endophytica</name>
    <dbReference type="NCBI Taxonomy" id="714136"/>
    <lineage>
        <taxon>Bacteria</taxon>
        <taxon>Bacillati</taxon>
        <taxon>Actinomycetota</taxon>
        <taxon>Actinomycetes</taxon>
        <taxon>Streptosporangiales</taxon>
        <taxon>Streptosporangiaceae</taxon>
        <taxon>Nonomuraea</taxon>
    </lineage>
</organism>
<dbReference type="RefSeq" id="WP_184974382.1">
    <property type="nucleotide sequence ID" value="NZ_JACHIN010000023.1"/>
</dbReference>
<reference evidence="1 2" key="1">
    <citation type="submission" date="2020-08" db="EMBL/GenBank/DDBJ databases">
        <title>Genomic Encyclopedia of Type Strains, Phase IV (KMG-IV): sequencing the most valuable type-strain genomes for metagenomic binning, comparative biology and taxonomic classification.</title>
        <authorList>
            <person name="Goeker M."/>
        </authorList>
    </citation>
    <scope>NUCLEOTIDE SEQUENCE [LARGE SCALE GENOMIC DNA]</scope>
    <source>
        <strain evidence="1 2">DSM 45385</strain>
    </source>
</reference>
<accession>A0A7W8AFY3</accession>
<sequence>MLLLLESIQTADATVYRDSDNPLKFYVLPEDPTMRMENGRPVFKYLIYRTLKPLPNGANGAALVFMDVELALNPTQMSALAVELAEKVTAERGPGAQPVDPKAIVLSKPEFTAGSVTVDMLANSGNLVQRVNHAGKPSMYGNNIVAISAELTEFGAAIFEGAMKTGGAGGVKVTYDLSFAARLPEVRATGHWTASKFYSFVQQVDFEENFWSEDDFTESVDEIFINSESRVVDIDPGVLPSDHPVLGTVREMMTQHLDEAIKRNLIEAIPPESRDFSKVRDADFENIKRSVMVNKSSDVFIQFREKQVTTVTKGPQANVKSIAEMGLDFKDFSQEVPADHPFLRQLNLTIQVNAEFEVLPIFSVDVTIDFPPHTAQHGVRTFTFKKADDVGKFDAFLDGQPKKFKYRYVVNYKGESRTFTSPLIDHEGDDLKINIDDLGLWMVDVEIGDMNFDQVTKAVLTLRHPEIAPGDRPAKTFQIDKNFTKQSVKAVLLQPAQPYGGSLKYFMKDGREFVRELAGLTDKTFIVDDPFSANKTIQVRSRGDFERSIDTIFIDFDYSETGNAFQQTPSVIIDKGNRGVNVTFPVIDEANGKLTYRAITTFRDGRVSDPGPKVLTERTLVVGEQANILSVTVLPDLIDWTRVKLATVELTHGAESETFVFRKGEATERTWELALPDGEKKEYRWFAKFFMETGDPITDRSPEPVDDEKLVVELP</sequence>
<dbReference type="AlphaFoldDB" id="A0A7W8AFY3"/>